<evidence type="ECO:0000313" key="6">
    <source>
        <dbReference type="EMBL" id="UTU51076.1"/>
    </source>
</evidence>
<sequence length="306" mass="33592">MSFFPGKDPEVGDAFASDQIELMVIPNAKDIGGFQVRRALPTAKRRLVGPFIFFDRMGPAILRAGQALDVRPHPHIGLSTVTYLFDGKIRHRDSLGTEMVIQPGDVNLMTAGRGIVHSERTPEELRGAPMSVSGLQTWLALPDDKEEVAPVFENTGAVRLPEIDAEGVNGRLIIGDFQGLRSPVRADSETLYADLRLASGASVKIPADAEERAIYTLEGEVSISGDVFPAERLLVFRPGDEIVVSSQTGAHFMLFGGASLGSKRYIWWNFVSSSKERIEQAKEEWKTGRFDIVPGDEEEFIPLPES</sequence>
<gene>
    <name evidence="6" type="ORF">LRP29_26975</name>
</gene>
<reference evidence="6 7" key="1">
    <citation type="journal article" date="2022" name="Microbiol. Resour. Announc.">
        <title>Complete Genome Sequence of Mesorhizobium ciceri Strain R30, a Rhizobium Used as a Commercial Inoculant for Chickpea in Argentina.</title>
        <authorList>
            <person name="Foresto E."/>
            <person name="Revale S."/>
            <person name="Primo E."/>
            <person name="Nievas F."/>
            <person name="Carezzano E."/>
            <person name="Puente M."/>
            <person name="Alzari P."/>
            <person name="Mart M."/>
            <person name="Ben-Assaya M."/>
            <person name="Mornico D."/>
            <person name="Santoro M."/>
            <person name="Mart F."/>
            <person name="Giordano W."/>
            <person name="Bogino P."/>
        </authorList>
    </citation>
    <scope>NUCLEOTIDE SEQUENCE [LARGE SCALE GENOMIC DNA]</scope>
    <source>
        <strain evidence="6 7">R30</strain>
    </source>
</reference>
<comment type="similarity">
    <text evidence="1 3">Belongs to the pirin family.</text>
</comment>
<dbReference type="RefSeq" id="WP_024503604.1">
    <property type="nucleotide sequence ID" value="NZ_CP088147.1"/>
</dbReference>
<feature type="binding site" evidence="2">
    <location>
        <position position="75"/>
    </location>
    <ligand>
        <name>Fe cation</name>
        <dbReference type="ChEBI" id="CHEBI:24875"/>
    </ligand>
</feature>
<dbReference type="InterPro" id="IPR008778">
    <property type="entry name" value="Pirin_C_dom"/>
</dbReference>
<comment type="cofactor">
    <cofactor evidence="2">
        <name>Fe cation</name>
        <dbReference type="ChEBI" id="CHEBI:24875"/>
    </cofactor>
    <text evidence="2">Binds 1 Fe cation per subunit.</text>
</comment>
<keyword evidence="2" id="KW-0479">Metal-binding</keyword>
<dbReference type="AlphaFoldDB" id="A0AB38T7Y6"/>
<organism evidence="6 7">
    <name type="scientific">Mesorhizobium ciceri</name>
    <dbReference type="NCBI Taxonomy" id="39645"/>
    <lineage>
        <taxon>Bacteria</taxon>
        <taxon>Pseudomonadati</taxon>
        <taxon>Pseudomonadota</taxon>
        <taxon>Alphaproteobacteria</taxon>
        <taxon>Hyphomicrobiales</taxon>
        <taxon>Phyllobacteriaceae</taxon>
        <taxon>Mesorhizobium</taxon>
    </lineage>
</organism>
<dbReference type="PANTHER" id="PTHR13903">
    <property type="entry name" value="PIRIN-RELATED"/>
    <property type="match status" value="1"/>
</dbReference>
<dbReference type="SUPFAM" id="SSF51182">
    <property type="entry name" value="RmlC-like cupins"/>
    <property type="match status" value="1"/>
</dbReference>
<dbReference type="Pfam" id="PF05726">
    <property type="entry name" value="Pirin_C"/>
    <property type="match status" value="1"/>
</dbReference>
<feature type="binding site" evidence="2">
    <location>
        <position position="73"/>
    </location>
    <ligand>
        <name>Fe cation</name>
        <dbReference type="ChEBI" id="CHEBI:24875"/>
    </ligand>
</feature>
<feature type="domain" description="Pirin C-terminal" evidence="5">
    <location>
        <begin position="192"/>
        <end position="291"/>
    </location>
</feature>
<evidence type="ECO:0000259" key="5">
    <source>
        <dbReference type="Pfam" id="PF05726"/>
    </source>
</evidence>
<evidence type="ECO:0000256" key="1">
    <source>
        <dbReference type="ARBA" id="ARBA00008416"/>
    </source>
</evidence>
<evidence type="ECO:0000259" key="4">
    <source>
        <dbReference type="Pfam" id="PF02678"/>
    </source>
</evidence>
<evidence type="ECO:0000256" key="2">
    <source>
        <dbReference type="PIRSR" id="PIRSR006232-1"/>
    </source>
</evidence>
<feature type="domain" description="Pirin N-terminal" evidence="4">
    <location>
        <begin position="34"/>
        <end position="139"/>
    </location>
</feature>
<accession>A0AB38T7Y6</accession>
<feature type="binding site" evidence="2">
    <location>
        <position position="119"/>
    </location>
    <ligand>
        <name>Fe cation</name>
        <dbReference type="ChEBI" id="CHEBI:24875"/>
    </ligand>
</feature>
<dbReference type="InterPro" id="IPR011051">
    <property type="entry name" value="RmlC_Cupin_sf"/>
</dbReference>
<dbReference type="PIRSF" id="PIRSF006232">
    <property type="entry name" value="Pirin"/>
    <property type="match status" value="1"/>
</dbReference>
<proteinExistence type="inferred from homology"/>
<keyword evidence="7" id="KW-1185">Reference proteome</keyword>
<evidence type="ECO:0000313" key="7">
    <source>
        <dbReference type="Proteomes" id="UP001060070"/>
    </source>
</evidence>
<name>A0AB38T7Y6_9HYPH</name>
<dbReference type="CDD" id="cd02247">
    <property type="entry name" value="cupin_pirin_C"/>
    <property type="match status" value="1"/>
</dbReference>
<dbReference type="Gene3D" id="2.60.120.10">
    <property type="entry name" value="Jelly Rolls"/>
    <property type="match status" value="2"/>
</dbReference>
<dbReference type="GO" id="GO:0046872">
    <property type="term" value="F:metal ion binding"/>
    <property type="evidence" value="ECO:0007669"/>
    <property type="project" value="UniProtKB-KW"/>
</dbReference>
<protein>
    <submittedName>
        <fullName evidence="6">Pirin family protein</fullName>
    </submittedName>
</protein>
<evidence type="ECO:0000256" key="3">
    <source>
        <dbReference type="RuleBase" id="RU003457"/>
    </source>
</evidence>
<dbReference type="CDD" id="cd02909">
    <property type="entry name" value="cupin_pirin_N"/>
    <property type="match status" value="1"/>
</dbReference>
<dbReference type="Pfam" id="PF02678">
    <property type="entry name" value="Pirin"/>
    <property type="match status" value="1"/>
</dbReference>
<dbReference type="EMBL" id="CP088147">
    <property type="protein sequence ID" value="UTU51076.1"/>
    <property type="molecule type" value="Genomic_DNA"/>
</dbReference>
<dbReference type="InterPro" id="IPR012093">
    <property type="entry name" value="Pirin"/>
</dbReference>
<dbReference type="Proteomes" id="UP001060070">
    <property type="component" value="Chromosome"/>
</dbReference>
<dbReference type="PANTHER" id="PTHR13903:SF8">
    <property type="entry name" value="PIRIN"/>
    <property type="match status" value="1"/>
</dbReference>
<feature type="binding site" evidence="2">
    <location>
        <position position="117"/>
    </location>
    <ligand>
        <name>Fe cation</name>
        <dbReference type="ChEBI" id="CHEBI:24875"/>
    </ligand>
</feature>
<dbReference type="InterPro" id="IPR014710">
    <property type="entry name" value="RmlC-like_jellyroll"/>
</dbReference>
<dbReference type="InterPro" id="IPR003829">
    <property type="entry name" value="Pirin_N_dom"/>
</dbReference>
<keyword evidence="2" id="KW-0408">Iron</keyword>